<feature type="region of interest" description="Disordered" evidence="1">
    <location>
        <begin position="1"/>
        <end position="74"/>
    </location>
</feature>
<evidence type="ECO:0000313" key="3">
    <source>
        <dbReference type="Proteomes" id="UP000799439"/>
    </source>
</evidence>
<comment type="caution">
    <text evidence="2">The sequence shown here is derived from an EMBL/GenBank/DDBJ whole genome shotgun (WGS) entry which is preliminary data.</text>
</comment>
<gene>
    <name evidence="2" type="ORF">K461DRAFT_316175</name>
</gene>
<name>A0A9P4MCL7_9PEZI</name>
<feature type="region of interest" description="Disordered" evidence="1">
    <location>
        <begin position="131"/>
        <end position="155"/>
    </location>
</feature>
<feature type="compositionally biased region" description="Basic and acidic residues" evidence="1">
    <location>
        <begin position="60"/>
        <end position="74"/>
    </location>
</feature>
<accession>A0A9P4MCL7</accession>
<dbReference type="AlphaFoldDB" id="A0A9P4MCL7"/>
<protein>
    <submittedName>
        <fullName evidence="2">Uncharacterized protein</fullName>
    </submittedName>
</protein>
<sequence>MPTTKADDQKRGRTAGETRRAEHGRPKEGSPPHPSSCTSDHHLPDPSAGGSLFFGQRRSKYQDTTKAARADTADRTQRMAVVSYVQMHDESNATMKEQGWAGLGWHMPDTASEHTPRHAAHPTRRWICDADPAWPNVSRSRSEDKLVRPLTRPDE</sequence>
<evidence type="ECO:0000313" key="2">
    <source>
        <dbReference type="EMBL" id="KAF2148333.1"/>
    </source>
</evidence>
<dbReference type="EMBL" id="ML996093">
    <property type="protein sequence ID" value="KAF2148333.1"/>
    <property type="molecule type" value="Genomic_DNA"/>
</dbReference>
<organism evidence="2 3">
    <name type="scientific">Myriangium duriaei CBS 260.36</name>
    <dbReference type="NCBI Taxonomy" id="1168546"/>
    <lineage>
        <taxon>Eukaryota</taxon>
        <taxon>Fungi</taxon>
        <taxon>Dikarya</taxon>
        <taxon>Ascomycota</taxon>
        <taxon>Pezizomycotina</taxon>
        <taxon>Dothideomycetes</taxon>
        <taxon>Dothideomycetidae</taxon>
        <taxon>Myriangiales</taxon>
        <taxon>Myriangiaceae</taxon>
        <taxon>Myriangium</taxon>
    </lineage>
</organism>
<feature type="compositionally biased region" description="Basic and acidic residues" evidence="1">
    <location>
        <begin position="1"/>
        <end position="30"/>
    </location>
</feature>
<feature type="compositionally biased region" description="Basic and acidic residues" evidence="1">
    <location>
        <begin position="140"/>
        <end position="155"/>
    </location>
</feature>
<keyword evidence="3" id="KW-1185">Reference proteome</keyword>
<dbReference type="Proteomes" id="UP000799439">
    <property type="component" value="Unassembled WGS sequence"/>
</dbReference>
<evidence type="ECO:0000256" key="1">
    <source>
        <dbReference type="SAM" id="MobiDB-lite"/>
    </source>
</evidence>
<proteinExistence type="predicted"/>
<reference evidence="2" key="1">
    <citation type="journal article" date="2020" name="Stud. Mycol.">
        <title>101 Dothideomycetes genomes: a test case for predicting lifestyles and emergence of pathogens.</title>
        <authorList>
            <person name="Haridas S."/>
            <person name="Albert R."/>
            <person name="Binder M."/>
            <person name="Bloem J."/>
            <person name="Labutti K."/>
            <person name="Salamov A."/>
            <person name="Andreopoulos B."/>
            <person name="Baker S."/>
            <person name="Barry K."/>
            <person name="Bills G."/>
            <person name="Bluhm B."/>
            <person name="Cannon C."/>
            <person name="Castanera R."/>
            <person name="Culley D."/>
            <person name="Daum C."/>
            <person name="Ezra D."/>
            <person name="Gonzalez J."/>
            <person name="Henrissat B."/>
            <person name="Kuo A."/>
            <person name="Liang C."/>
            <person name="Lipzen A."/>
            <person name="Lutzoni F."/>
            <person name="Magnuson J."/>
            <person name="Mondo S."/>
            <person name="Nolan M."/>
            <person name="Ohm R."/>
            <person name="Pangilinan J."/>
            <person name="Park H.-J."/>
            <person name="Ramirez L."/>
            <person name="Alfaro M."/>
            <person name="Sun H."/>
            <person name="Tritt A."/>
            <person name="Yoshinaga Y."/>
            <person name="Zwiers L.-H."/>
            <person name="Turgeon B."/>
            <person name="Goodwin S."/>
            <person name="Spatafora J."/>
            <person name="Crous P."/>
            <person name="Grigoriev I."/>
        </authorList>
    </citation>
    <scope>NUCLEOTIDE SEQUENCE</scope>
    <source>
        <strain evidence="2">CBS 260.36</strain>
    </source>
</reference>